<dbReference type="PANTHER" id="PTHR22604">
    <property type="entry name" value="OXIDOREDUCTASES"/>
    <property type="match status" value="1"/>
</dbReference>
<dbReference type="InterPro" id="IPR000683">
    <property type="entry name" value="Gfo/Idh/MocA-like_OxRdtase_N"/>
</dbReference>
<name>A0ABR8VDV5_9BACT</name>
<keyword evidence="7" id="KW-1185">Reference proteome</keyword>
<dbReference type="InterPro" id="IPR055170">
    <property type="entry name" value="GFO_IDH_MocA-like_dom"/>
</dbReference>
<evidence type="ECO:0000256" key="2">
    <source>
        <dbReference type="ARBA" id="ARBA00023002"/>
    </source>
</evidence>
<evidence type="ECO:0000256" key="1">
    <source>
        <dbReference type="ARBA" id="ARBA00010928"/>
    </source>
</evidence>
<evidence type="ECO:0000313" key="6">
    <source>
        <dbReference type="EMBL" id="MBD8002885.1"/>
    </source>
</evidence>
<dbReference type="Pfam" id="PF22725">
    <property type="entry name" value="GFO_IDH_MocA_C3"/>
    <property type="match status" value="1"/>
</dbReference>
<dbReference type="PANTHER" id="PTHR22604:SF105">
    <property type="entry name" value="TRANS-1,2-DIHYDROBENZENE-1,2-DIOL DEHYDROGENASE"/>
    <property type="match status" value="1"/>
</dbReference>
<dbReference type="SUPFAM" id="SSF51735">
    <property type="entry name" value="NAD(P)-binding Rossmann-fold domains"/>
    <property type="match status" value="1"/>
</dbReference>
<accession>A0ABR8VDV5</accession>
<sequence>MKTYKIGIIGCGHIARKMAFTLGRMEGVRCYAVASRNLEKAQAFAAEWQFEKSYGSYEALADDPEVDLVYIATPHSFHYEQARMCIERGKAVLCEKAFTANARQTEELLALAHEKSVFITEAIWTRYLPLSAKVKELLDAGTIGVPRTLSANLSYPISGKERIIRPELAGGALLDIGIYTLNFAAMAFGADVERTVSACTKTDTGVDAQESITLFYADGRMAALQSSIYVQSDREGIISGDKGHIIVENINNPSSVRVVGSDYQTVAVYQAPPQITGFEYQVKACIEALEKGWLESPYMPHAETLRIMRQMDALRKEWGVVYPCD</sequence>
<dbReference type="InterPro" id="IPR050984">
    <property type="entry name" value="Gfo/Idh/MocA_domain"/>
</dbReference>
<dbReference type="Gene3D" id="3.30.360.10">
    <property type="entry name" value="Dihydrodipicolinate Reductase, domain 2"/>
    <property type="match status" value="1"/>
</dbReference>
<dbReference type="SUPFAM" id="SSF55347">
    <property type="entry name" value="Glyceraldehyde-3-phosphate dehydrogenase-like, C-terminal domain"/>
    <property type="match status" value="1"/>
</dbReference>
<proteinExistence type="inferred from homology"/>
<dbReference type="Proteomes" id="UP000616346">
    <property type="component" value="Unassembled WGS sequence"/>
</dbReference>
<comment type="caution">
    <text evidence="6">The sequence shown here is derived from an EMBL/GenBank/DDBJ whole genome shotgun (WGS) entry which is preliminary data.</text>
</comment>
<gene>
    <name evidence="6" type="ORF">H9626_11805</name>
</gene>
<feature type="domain" description="Gfo/Idh/MocA-like oxidoreductase N-terminal" evidence="4">
    <location>
        <begin position="5"/>
        <end position="119"/>
    </location>
</feature>
<evidence type="ECO:0000313" key="7">
    <source>
        <dbReference type="Proteomes" id="UP000616346"/>
    </source>
</evidence>
<comment type="similarity">
    <text evidence="1">Belongs to the Gfo/Idh/MocA family.</text>
</comment>
<evidence type="ECO:0000256" key="3">
    <source>
        <dbReference type="ARBA" id="ARBA00023763"/>
    </source>
</evidence>
<organism evidence="6 7">
    <name type="scientific">Phocaeicola faecium</name>
    <dbReference type="NCBI Taxonomy" id="2762213"/>
    <lineage>
        <taxon>Bacteria</taxon>
        <taxon>Pseudomonadati</taxon>
        <taxon>Bacteroidota</taxon>
        <taxon>Bacteroidia</taxon>
        <taxon>Bacteroidales</taxon>
        <taxon>Bacteroidaceae</taxon>
        <taxon>Phocaeicola</taxon>
    </lineage>
</organism>
<dbReference type="Gene3D" id="3.40.50.720">
    <property type="entry name" value="NAD(P)-binding Rossmann-like Domain"/>
    <property type="match status" value="1"/>
</dbReference>
<evidence type="ECO:0000259" key="5">
    <source>
        <dbReference type="Pfam" id="PF22725"/>
    </source>
</evidence>
<reference evidence="6 7" key="1">
    <citation type="submission" date="2020-08" db="EMBL/GenBank/DDBJ databases">
        <title>A Genomic Blueprint of the Chicken Gut Microbiome.</title>
        <authorList>
            <person name="Gilroy R."/>
            <person name="Ravi A."/>
            <person name="Getino M."/>
            <person name="Pursley I."/>
            <person name="Horton D.L."/>
            <person name="Alikhan N.-F."/>
            <person name="Baker D."/>
            <person name="Gharbi K."/>
            <person name="Hall N."/>
            <person name="Watson M."/>
            <person name="Adriaenssens E.M."/>
            <person name="Foster-Nyarko E."/>
            <person name="Jarju S."/>
            <person name="Secka A."/>
            <person name="Antonio M."/>
            <person name="Oren A."/>
            <person name="Chaudhuri R."/>
            <person name="La Ragione R.M."/>
            <person name="Hildebrand F."/>
            <person name="Pallen M.J."/>
        </authorList>
    </citation>
    <scope>NUCLEOTIDE SEQUENCE [LARGE SCALE GENOMIC DNA]</scope>
    <source>
        <strain evidence="6 7">Sa1YUN3</strain>
    </source>
</reference>
<dbReference type="InterPro" id="IPR036291">
    <property type="entry name" value="NAD(P)-bd_dom_sf"/>
</dbReference>
<feature type="domain" description="GFO/IDH/MocA-like oxidoreductase" evidence="5">
    <location>
        <begin position="132"/>
        <end position="245"/>
    </location>
</feature>
<dbReference type="Pfam" id="PF01408">
    <property type="entry name" value="GFO_IDH_MocA"/>
    <property type="match status" value="1"/>
</dbReference>
<dbReference type="EMBL" id="JACSPQ010000017">
    <property type="protein sequence ID" value="MBD8002885.1"/>
    <property type="molecule type" value="Genomic_DNA"/>
</dbReference>
<comment type="function">
    <text evidence="3">Glycosidase.</text>
</comment>
<evidence type="ECO:0000259" key="4">
    <source>
        <dbReference type="Pfam" id="PF01408"/>
    </source>
</evidence>
<protein>
    <submittedName>
        <fullName evidence="6">Gfo/Idh/MocA family oxidoreductase</fullName>
    </submittedName>
</protein>
<keyword evidence="2" id="KW-0560">Oxidoreductase</keyword>
<dbReference type="RefSeq" id="WP_191710579.1">
    <property type="nucleotide sequence ID" value="NZ_JACSPQ010000017.1"/>
</dbReference>